<dbReference type="InterPro" id="IPR019734">
    <property type="entry name" value="TPR_rpt"/>
</dbReference>
<feature type="compositionally biased region" description="Polar residues" evidence="11">
    <location>
        <begin position="249"/>
        <end position="258"/>
    </location>
</feature>
<feature type="repeat" description="TPR" evidence="10">
    <location>
        <begin position="98"/>
        <end position="131"/>
    </location>
</feature>
<dbReference type="Pfam" id="PF13414">
    <property type="entry name" value="TPR_11"/>
    <property type="match status" value="1"/>
</dbReference>
<evidence type="ECO:0000256" key="11">
    <source>
        <dbReference type="SAM" id="MobiDB-lite"/>
    </source>
</evidence>
<keyword evidence="8 12" id="KW-0472">Membrane</keyword>
<dbReference type="GO" id="GO:0045039">
    <property type="term" value="P:protein insertion into mitochondrial inner membrane"/>
    <property type="evidence" value="ECO:0007669"/>
    <property type="project" value="TreeGrafter"/>
</dbReference>
<feature type="repeat" description="TPR" evidence="10">
    <location>
        <begin position="137"/>
        <end position="170"/>
    </location>
</feature>
<dbReference type="InterPro" id="IPR013105">
    <property type="entry name" value="TPR_2"/>
</dbReference>
<reference evidence="13" key="2">
    <citation type="submission" date="2017-10" db="EMBL/GenBank/DDBJ databases">
        <title>Ladona fulva Genome sequencing and assembly.</title>
        <authorList>
            <person name="Murali S."/>
            <person name="Richards S."/>
            <person name="Bandaranaike D."/>
            <person name="Bellair M."/>
            <person name="Blankenburg K."/>
            <person name="Chao H."/>
            <person name="Dinh H."/>
            <person name="Doddapaneni H."/>
            <person name="Dugan-Rocha S."/>
            <person name="Elkadiri S."/>
            <person name="Gnanaolivu R."/>
            <person name="Hernandez B."/>
            <person name="Skinner E."/>
            <person name="Javaid M."/>
            <person name="Lee S."/>
            <person name="Li M."/>
            <person name="Ming W."/>
            <person name="Munidasa M."/>
            <person name="Muniz J."/>
            <person name="Nguyen L."/>
            <person name="Hughes D."/>
            <person name="Osuji N."/>
            <person name="Pu L.-L."/>
            <person name="Puazo M."/>
            <person name="Qu C."/>
            <person name="Quiroz J."/>
            <person name="Raj R."/>
            <person name="Weissenberger G."/>
            <person name="Xin Y."/>
            <person name="Zou X."/>
            <person name="Han Y."/>
            <person name="Worley K."/>
            <person name="Muzny D."/>
            <person name="Gibbs R."/>
        </authorList>
    </citation>
    <scope>NUCLEOTIDE SEQUENCE</scope>
    <source>
        <strain evidence="13">Sampled in the wild</strain>
    </source>
</reference>
<dbReference type="PROSITE" id="PS50293">
    <property type="entry name" value="TPR_REGION"/>
    <property type="match status" value="1"/>
</dbReference>
<dbReference type="Pfam" id="PF07719">
    <property type="entry name" value="TPR_2"/>
    <property type="match status" value="2"/>
</dbReference>
<gene>
    <name evidence="13" type="ORF">J437_LFUL017983</name>
</gene>
<dbReference type="SUPFAM" id="SSF48452">
    <property type="entry name" value="TPR-like"/>
    <property type="match status" value="1"/>
</dbReference>
<name>A0A8K0PA87_LADFU</name>
<feature type="repeat" description="TPR" evidence="10">
    <location>
        <begin position="381"/>
        <end position="414"/>
    </location>
</feature>
<keyword evidence="14" id="KW-1185">Reference proteome</keyword>
<evidence type="ECO:0000313" key="13">
    <source>
        <dbReference type="EMBL" id="KAG8236299.1"/>
    </source>
</evidence>
<evidence type="ECO:0000256" key="8">
    <source>
        <dbReference type="ARBA" id="ARBA00023136"/>
    </source>
</evidence>
<evidence type="ECO:0000256" key="12">
    <source>
        <dbReference type="SAM" id="Phobius"/>
    </source>
</evidence>
<keyword evidence="7" id="KW-0496">Mitochondrion</keyword>
<evidence type="ECO:0000256" key="7">
    <source>
        <dbReference type="ARBA" id="ARBA00023128"/>
    </source>
</evidence>
<comment type="subcellular location">
    <subcellularLocation>
        <location evidence="1">Mitochondrion outer membrane</location>
        <topology evidence="1">Single-pass membrane protein</topology>
    </subcellularLocation>
</comment>
<keyword evidence="6 12" id="KW-1133">Transmembrane helix</keyword>
<dbReference type="PANTHER" id="PTHR46208">
    <property type="entry name" value="MITOCHONDRIAL IMPORT RECEPTOR SUBUNIT TOM70"/>
    <property type="match status" value="1"/>
</dbReference>
<dbReference type="SMART" id="SM00028">
    <property type="entry name" value="TPR"/>
    <property type="match status" value="10"/>
</dbReference>
<feature type="region of interest" description="Disordered" evidence="11">
    <location>
        <begin position="249"/>
        <end position="272"/>
    </location>
</feature>
<dbReference type="GO" id="GO:0008320">
    <property type="term" value="F:protein transmembrane transporter activity"/>
    <property type="evidence" value="ECO:0007669"/>
    <property type="project" value="TreeGrafter"/>
</dbReference>
<organism evidence="13 14">
    <name type="scientific">Ladona fulva</name>
    <name type="common">Scarce chaser dragonfly</name>
    <name type="synonym">Libellula fulva</name>
    <dbReference type="NCBI Taxonomy" id="123851"/>
    <lineage>
        <taxon>Eukaryota</taxon>
        <taxon>Metazoa</taxon>
        <taxon>Ecdysozoa</taxon>
        <taxon>Arthropoda</taxon>
        <taxon>Hexapoda</taxon>
        <taxon>Insecta</taxon>
        <taxon>Pterygota</taxon>
        <taxon>Palaeoptera</taxon>
        <taxon>Odonata</taxon>
        <taxon>Epiprocta</taxon>
        <taxon>Anisoptera</taxon>
        <taxon>Libelluloidea</taxon>
        <taxon>Libellulidae</taxon>
        <taxon>Ladona</taxon>
    </lineage>
</organism>
<dbReference type="Gene3D" id="1.25.40.10">
    <property type="entry name" value="Tetratricopeptide repeat domain"/>
    <property type="match status" value="2"/>
</dbReference>
<comment type="similarity">
    <text evidence="9">Belongs to the Tom70 family.</text>
</comment>
<keyword evidence="4" id="KW-1000">Mitochondrion outer membrane</keyword>
<comment type="caution">
    <text evidence="13">The sequence shown here is derived from an EMBL/GenBank/DDBJ whole genome shotgun (WGS) entry which is preliminary data.</text>
</comment>
<evidence type="ECO:0000313" key="14">
    <source>
        <dbReference type="Proteomes" id="UP000792457"/>
    </source>
</evidence>
<feature type="compositionally biased region" description="Basic and acidic residues" evidence="11">
    <location>
        <begin position="83"/>
        <end position="96"/>
    </location>
</feature>
<dbReference type="GO" id="GO:0005741">
    <property type="term" value="C:mitochondrial outer membrane"/>
    <property type="evidence" value="ECO:0007669"/>
    <property type="project" value="UniProtKB-SubCell"/>
</dbReference>
<dbReference type="EMBL" id="KZ309007">
    <property type="protein sequence ID" value="KAG8236299.1"/>
    <property type="molecule type" value="Genomic_DNA"/>
</dbReference>
<sequence>MVIVMAASSRTGVESHSWSKWQIALVVGAPVAIGLGYWYLKNSGSHSDKEKCQSGGKKKGSQVVQSTNNGSARGAGDVNSKSHQNETVDARKGSFDQAQDYKKEGNKHFKDGKFSDAIKCYNAAIEACPKDKVYDLSTFYQNRAAAYEQLGDYESAKNDCTLALQLNPVYVKALHRRAKAYELTKDLKSCLEDVTAACLLDHFQNQASIAMADRVLRELGQQHAKDAMAKRGPVIPSKHFVRTYFSSFNNDPITSQPDEPNKNEPVVNGETEPKRGFLLAKEALLKQRYHEIIPACTEEINSENSKYKMEALLLRGTFYLLRGEHNLVYQDLEKIIENESVDVKIRVNALIKRASLHMQKDDPMKTIQDFDRAAELGPHLSDVYHHRGQVYLLMDKVDEALADFRKAVDISPDFPIAYVQKCYADYRYANTQRDSEASKKALESFEIAIAKFPKCAECFTLYAQVLIEQQEYQKSDDCYKKAIEVDPENATLHVHRGLLQLNWNGNVDKAITYIKKALEMDDKCEFAYETLGTIEVQRGNFLAGVELFDKAIQLVKTELEMSHLFSLKDAAKAQAVVIEKYKIPIPTND</sequence>
<dbReference type="AlphaFoldDB" id="A0A8K0PA87"/>
<evidence type="ECO:0000256" key="2">
    <source>
        <dbReference type="ARBA" id="ARBA00022692"/>
    </source>
</evidence>
<evidence type="ECO:0000256" key="10">
    <source>
        <dbReference type="PROSITE-ProRule" id="PRU00339"/>
    </source>
</evidence>
<feature type="region of interest" description="Disordered" evidence="11">
    <location>
        <begin position="49"/>
        <end position="96"/>
    </location>
</feature>
<accession>A0A8K0PA87</accession>
<reference evidence="13" key="1">
    <citation type="submission" date="2013-04" db="EMBL/GenBank/DDBJ databases">
        <authorList>
            <person name="Qu J."/>
            <person name="Murali S.C."/>
            <person name="Bandaranaike D."/>
            <person name="Bellair M."/>
            <person name="Blankenburg K."/>
            <person name="Chao H."/>
            <person name="Dinh H."/>
            <person name="Doddapaneni H."/>
            <person name="Downs B."/>
            <person name="Dugan-Rocha S."/>
            <person name="Elkadiri S."/>
            <person name="Gnanaolivu R.D."/>
            <person name="Hernandez B."/>
            <person name="Javaid M."/>
            <person name="Jayaseelan J.C."/>
            <person name="Lee S."/>
            <person name="Li M."/>
            <person name="Ming W."/>
            <person name="Munidasa M."/>
            <person name="Muniz J."/>
            <person name="Nguyen L."/>
            <person name="Ongeri F."/>
            <person name="Osuji N."/>
            <person name="Pu L.-L."/>
            <person name="Puazo M."/>
            <person name="Qu C."/>
            <person name="Quiroz J."/>
            <person name="Raj R."/>
            <person name="Weissenberger G."/>
            <person name="Xin Y."/>
            <person name="Zou X."/>
            <person name="Han Y."/>
            <person name="Richards S."/>
            <person name="Worley K."/>
            <person name="Muzny D."/>
            <person name="Gibbs R."/>
        </authorList>
    </citation>
    <scope>NUCLEOTIDE SEQUENCE</scope>
    <source>
        <strain evidence="13">Sampled in the wild</strain>
    </source>
</reference>
<dbReference type="OrthoDB" id="66418at2759"/>
<proteinExistence type="inferred from homology"/>
<evidence type="ECO:0008006" key="15">
    <source>
        <dbReference type="Google" id="ProtNLM"/>
    </source>
</evidence>
<dbReference type="Proteomes" id="UP000792457">
    <property type="component" value="Unassembled WGS sequence"/>
</dbReference>
<protein>
    <recommendedName>
        <fullName evidence="15">Mitochondrial import receptor subunit TOM70</fullName>
    </recommendedName>
</protein>
<feature type="transmembrane region" description="Helical" evidence="12">
    <location>
        <begin position="21"/>
        <end position="40"/>
    </location>
</feature>
<keyword evidence="5 10" id="KW-0802">TPR repeat</keyword>
<dbReference type="PROSITE" id="PS50005">
    <property type="entry name" value="TPR"/>
    <property type="match status" value="4"/>
</dbReference>
<feature type="repeat" description="TPR" evidence="10">
    <location>
        <begin position="456"/>
        <end position="489"/>
    </location>
</feature>
<evidence type="ECO:0000256" key="1">
    <source>
        <dbReference type="ARBA" id="ARBA00004572"/>
    </source>
</evidence>
<dbReference type="GO" id="GO:0030150">
    <property type="term" value="P:protein import into mitochondrial matrix"/>
    <property type="evidence" value="ECO:0007669"/>
    <property type="project" value="TreeGrafter"/>
</dbReference>
<evidence type="ECO:0000256" key="3">
    <source>
        <dbReference type="ARBA" id="ARBA00022737"/>
    </source>
</evidence>
<evidence type="ECO:0000256" key="4">
    <source>
        <dbReference type="ARBA" id="ARBA00022787"/>
    </source>
</evidence>
<dbReference type="PANTHER" id="PTHR46208:SF1">
    <property type="entry name" value="MITOCHONDRIAL IMPORT RECEPTOR SUBUNIT TOM70"/>
    <property type="match status" value="1"/>
</dbReference>
<dbReference type="GO" id="GO:0030943">
    <property type="term" value="F:mitochondrion targeting sequence binding"/>
    <property type="evidence" value="ECO:0007669"/>
    <property type="project" value="TreeGrafter"/>
</dbReference>
<evidence type="ECO:0000256" key="6">
    <source>
        <dbReference type="ARBA" id="ARBA00022989"/>
    </source>
</evidence>
<evidence type="ECO:0000256" key="9">
    <source>
        <dbReference type="ARBA" id="ARBA00038030"/>
    </source>
</evidence>
<evidence type="ECO:0000256" key="5">
    <source>
        <dbReference type="ARBA" id="ARBA00022803"/>
    </source>
</evidence>
<keyword evidence="3" id="KW-0677">Repeat</keyword>
<keyword evidence="2 12" id="KW-0812">Transmembrane</keyword>
<dbReference type="InterPro" id="IPR011990">
    <property type="entry name" value="TPR-like_helical_dom_sf"/>
</dbReference>